<dbReference type="Pfam" id="PF13411">
    <property type="entry name" value="MerR_1"/>
    <property type="match status" value="1"/>
</dbReference>
<dbReference type="GO" id="GO:0003677">
    <property type="term" value="F:DNA binding"/>
    <property type="evidence" value="ECO:0007669"/>
    <property type="project" value="UniProtKB-KW"/>
</dbReference>
<name>A0A7W2FTZ7_9VIBR</name>
<dbReference type="CDD" id="cd01109">
    <property type="entry name" value="HTH_YyaN"/>
    <property type="match status" value="1"/>
</dbReference>
<dbReference type="PANTHER" id="PTHR30204">
    <property type="entry name" value="REDOX-CYCLING DRUG-SENSING TRANSCRIPTIONAL ACTIVATOR SOXR"/>
    <property type="match status" value="1"/>
</dbReference>
<dbReference type="SMART" id="SM00422">
    <property type="entry name" value="HTH_MERR"/>
    <property type="match status" value="1"/>
</dbReference>
<dbReference type="InterPro" id="IPR009061">
    <property type="entry name" value="DNA-bd_dom_put_sf"/>
</dbReference>
<evidence type="ECO:0000256" key="1">
    <source>
        <dbReference type="ARBA" id="ARBA00023125"/>
    </source>
</evidence>
<proteinExistence type="predicted"/>
<evidence type="ECO:0000313" key="4">
    <source>
        <dbReference type="Proteomes" id="UP000571701"/>
    </source>
</evidence>
<comment type="caution">
    <text evidence="3">The sequence shown here is derived from an EMBL/GenBank/DDBJ whole genome shotgun (WGS) entry which is preliminary data.</text>
</comment>
<dbReference type="EMBL" id="JACFYF010000016">
    <property type="protein sequence ID" value="MBA5764216.1"/>
    <property type="molecule type" value="Genomic_DNA"/>
</dbReference>
<dbReference type="InterPro" id="IPR000551">
    <property type="entry name" value="MerR-type_HTH_dom"/>
</dbReference>
<reference evidence="3 4" key="1">
    <citation type="submission" date="2020-07" db="EMBL/GenBank/DDBJ databases">
        <title>Vibrio marinisediminis sp. nov., isolated from marine sediment.</title>
        <authorList>
            <person name="Ji X."/>
        </authorList>
    </citation>
    <scope>NUCLEOTIDE SEQUENCE [LARGE SCALE GENOMIC DNA]</scope>
    <source>
        <strain evidence="3 4">404</strain>
    </source>
</reference>
<keyword evidence="4" id="KW-1185">Reference proteome</keyword>
<evidence type="ECO:0000259" key="2">
    <source>
        <dbReference type="PROSITE" id="PS50937"/>
    </source>
</evidence>
<dbReference type="Gene3D" id="1.10.1660.10">
    <property type="match status" value="1"/>
</dbReference>
<keyword evidence="1" id="KW-0238">DNA-binding</keyword>
<accession>A0A7W2FTZ7</accession>
<dbReference type="RefSeq" id="WP_182110277.1">
    <property type="nucleotide sequence ID" value="NZ_JACFYF010000016.1"/>
</dbReference>
<gene>
    <name evidence="3" type="ORF">H2O73_17790</name>
</gene>
<dbReference type="PROSITE" id="PS50937">
    <property type="entry name" value="HTH_MERR_2"/>
    <property type="match status" value="1"/>
</dbReference>
<dbReference type="GO" id="GO:0003700">
    <property type="term" value="F:DNA-binding transcription factor activity"/>
    <property type="evidence" value="ECO:0007669"/>
    <property type="project" value="InterPro"/>
</dbReference>
<sequence>MRIQEASIQTGLSLHTLRYYEKQGLIYPVPRDESGHRFYRQQDIHWLHFVQCLKMTGMPLKDIRAYASIMKSEQKPTEFLLDILQQHKQRLQQNRREIDECLGHINWKIEHYTTLV</sequence>
<feature type="domain" description="HTH merR-type" evidence="2">
    <location>
        <begin position="1"/>
        <end position="69"/>
    </location>
</feature>
<dbReference type="Proteomes" id="UP000571701">
    <property type="component" value="Unassembled WGS sequence"/>
</dbReference>
<evidence type="ECO:0000313" key="3">
    <source>
        <dbReference type="EMBL" id="MBA5764216.1"/>
    </source>
</evidence>
<dbReference type="AlphaFoldDB" id="A0A7W2FTZ7"/>
<dbReference type="PANTHER" id="PTHR30204:SF98">
    <property type="entry name" value="HTH-TYPE TRANSCRIPTIONAL REGULATOR ADHR"/>
    <property type="match status" value="1"/>
</dbReference>
<dbReference type="SUPFAM" id="SSF46955">
    <property type="entry name" value="Putative DNA-binding domain"/>
    <property type="match status" value="1"/>
</dbReference>
<dbReference type="InterPro" id="IPR047057">
    <property type="entry name" value="MerR_fam"/>
</dbReference>
<protein>
    <submittedName>
        <fullName evidence="3">MerR family transcriptional regulator</fullName>
    </submittedName>
</protein>
<organism evidence="3 4">
    <name type="scientific">Vibrio marinisediminis</name>
    <dbReference type="NCBI Taxonomy" id="2758441"/>
    <lineage>
        <taxon>Bacteria</taxon>
        <taxon>Pseudomonadati</taxon>
        <taxon>Pseudomonadota</taxon>
        <taxon>Gammaproteobacteria</taxon>
        <taxon>Vibrionales</taxon>
        <taxon>Vibrionaceae</taxon>
        <taxon>Vibrio</taxon>
    </lineage>
</organism>
<dbReference type="PRINTS" id="PR00040">
    <property type="entry name" value="HTHMERR"/>
</dbReference>